<dbReference type="Pfam" id="PF11191">
    <property type="entry name" value="DUF2782"/>
    <property type="match status" value="1"/>
</dbReference>
<feature type="signal peptide" evidence="1">
    <location>
        <begin position="1"/>
        <end position="22"/>
    </location>
</feature>
<dbReference type="AlphaFoldDB" id="W8KFH4"/>
<proteinExistence type="predicted"/>
<name>W8KFH4_9GAMM</name>
<protein>
    <recommendedName>
        <fullName evidence="4">DUF2782 domain-containing protein</fullName>
    </recommendedName>
</protein>
<evidence type="ECO:0000256" key="1">
    <source>
        <dbReference type="SAM" id="SignalP"/>
    </source>
</evidence>
<sequence length="113" mass="12935">MTTRRALIPLMLTACLATPVSAQDQAAPPPPPLLDDSAQVTRELMEPQVTIIEREGERIEEFRLQGELYMIRVQPENAPAYYLVDMDGDGRLETRMHELDPKILIPSWVIFRF</sequence>
<dbReference type="InterPro" id="IPR021357">
    <property type="entry name" value="DUF2782"/>
</dbReference>
<keyword evidence="1" id="KW-0732">Signal</keyword>
<reference evidence="2 3" key="1">
    <citation type="journal article" date="2014" name="J Genomics">
        <title>Draft Genome Sequence of the Extremely Halophilic Phototrophic Purple Sulfur Bacterium Halorhodospira halochloris.</title>
        <authorList>
            <person name="Singh K.S."/>
            <person name="Kirksey J."/>
            <person name="Hoff W.D."/>
            <person name="Deole R."/>
        </authorList>
    </citation>
    <scope>NUCLEOTIDE SEQUENCE [LARGE SCALE GENOMIC DNA]</scope>
    <source>
        <strain evidence="2 3">A</strain>
    </source>
</reference>
<evidence type="ECO:0000313" key="3">
    <source>
        <dbReference type="Proteomes" id="UP000019442"/>
    </source>
</evidence>
<dbReference type="Proteomes" id="UP000019442">
    <property type="component" value="Chromosome"/>
</dbReference>
<evidence type="ECO:0008006" key="4">
    <source>
        <dbReference type="Google" id="ProtNLM"/>
    </source>
</evidence>
<evidence type="ECO:0000313" key="2">
    <source>
        <dbReference type="EMBL" id="AHK77933.1"/>
    </source>
</evidence>
<dbReference type="HOGENOM" id="CLU_145353_0_1_6"/>
<dbReference type="RefSeq" id="WP_025280237.1">
    <property type="nucleotide sequence ID" value="NZ_CP007268.1"/>
</dbReference>
<dbReference type="KEGG" id="hhc:M911_00520"/>
<dbReference type="EMBL" id="CP007268">
    <property type="protein sequence ID" value="AHK77933.1"/>
    <property type="molecule type" value="Genomic_DNA"/>
</dbReference>
<feature type="chain" id="PRO_5004910682" description="DUF2782 domain-containing protein" evidence="1">
    <location>
        <begin position="23"/>
        <end position="113"/>
    </location>
</feature>
<organism evidence="2 3">
    <name type="scientific">Ectothiorhodospira haloalkaliphila</name>
    <dbReference type="NCBI Taxonomy" id="421628"/>
    <lineage>
        <taxon>Bacteria</taxon>
        <taxon>Pseudomonadati</taxon>
        <taxon>Pseudomonadota</taxon>
        <taxon>Gammaproteobacteria</taxon>
        <taxon>Chromatiales</taxon>
        <taxon>Ectothiorhodospiraceae</taxon>
        <taxon>Ectothiorhodospira</taxon>
    </lineage>
</organism>
<gene>
    <name evidence="2" type="ORF">M911_00520</name>
</gene>
<reference evidence="3" key="2">
    <citation type="submission" date="2014-02" db="EMBL/GenBank/DDBJ databases">
        <title>Draft Genome Sequence of extremely halophilic bacteria Halorhodospira halochloris.</title>
        <authorList>
            <person name="Singh K.S."/>
        </authorList>
    </citation>
    <scope>NUCLEOTIDE SEQUENCE [LARGE SCALE GENOMIC DNA]</scope>
    <source>
        <strain evidence="3">A</strain>
    </source>
</reference>
<keyword evidence="3" id="KW-1185">Reference proteome</keyword>
<accession>W8KFH4</accession>
<dbReference type="Gene3D" id="2.20.130.30">
    <property type="entry name" value="Protein of unknown function DUF2782"/>
    <property type="match status" value="1"/>
</dbReference>
<dbReference type="OrthoDB" id="5296182at2"/>